<dbReference type="KEGG" id="run:DR864_00450"/>
<proteinExistence type="predicted"/>
<dbReference type="EMBL" id="CP030850">
    <property type="protein sequence ID" value="AXE16303.1"/>
    <property type="molecule type" value="Genomic_DNA"/>
</dbReference>
<dbReference type="KEGG" id="run:DR864_00175"/>
<dbReference type="Pfam" id="PF12728">
    <property type="entry name" value="HTH_17"/>
    <property type="match status" value="1"/>
</dbReference>
<evidence type="ECO:0000313" key="3">
    <source>
        <dbReference type="EMBL" id="AXE16303.1"/>
    </source>
</evidence>
<dbReference type="InterPro" id="IPR041657">
    <property type="entry name" value="HTH_17"/>
</dbReference>
<dbReference type="NCBIfam" id="TIGR01764">
    <property type="entry name" value="excise"/>
    <property type="match status" value="1"/>
</dbReference>
<organism evidence="2 4">
    <name type="scientific">Runella rosea</name>
    <dbReference type="NCBI Taxonomy" id="2259595"/>
    <lineage>
        <taxon>Bacteria</taxon>
        <taxon>Pseudomonadati</taxon>
        <taxon>Bacteroidota</taxon>
        <taxon>Cytophagia</taxon>
        <taxon>Cytophagales</taxon>
        <taxon>Spirosomataceae</taxon>
        <taxon>Runella</taxon>
    </lineage>
</organism>
<evidence type="ECO:0000259" key="1">
    <source>
        <dbReference type="Pfam" id="PF12728"/>
    </source>
</evidence>
<dbReference type="RefSeq" id="WP_114065069.1">
    <property type="nucleotide sequence ID" value="NZ_CP030850.1"/>
</dbReference>
<evidence type="ECO:0000313" key="2">
    <source>
        <dbReference type="EMBL" id="AXE16248.1"/>
    </source>
</evidence>
<dbReference type="GO" id="GO:0003677">
    <property type="term" value="F:DNA binding"/>
    <property type="evidence" value="ECO:0007669"/>
    <property type="project" value="InterPro"/>
</dbReference>
<name>A0A344TC77_9BACT</name>
<protein>
    <recommendedName>
        <fullName evidence="1">Helix-turn-helix domain-containing protein</fullName>
    </recommendedName>
</protein>
<dbReference type="AlphaFoldDB" id="A0A344TC77"/>
<evidence type="ECO:0000313" key="4">
    <source>
        <dbReference type="Proteomes" id="UP000251993"/>
    </source>
</evidence>
<gene>
    <name evidence="2" type="ORF">DR864_00175</name>
    <name evidence="3" type="ORF">DR864_00450</name>
</gene>
<accession>A0A344TC77</accession>
<reference evidence="2 4" key="1">
    <citation type="submission" date="2018-07" db="EMBL/GenBank/DDBJ databases">
        <title>Genome sequencing of Runella.</title>
        <authorList>
            <person name="Baek M.-G."/>
            <person name="Yi H."/>
        </authorList>
    </citation>
    <scope>NUCLEOTIDE SEQUENCE [LARGE SCALE GENOMIC DNA]</scope>
    <source>
        <strain evidence="2 4">HYN0085</strain>
    </source>
</reference>
<dbReference type="InterPro" id="IPR010093">
    <property type="entry name" value="SinI_DNA-bd"/>
</dbReference>
<dbReference type="EMBL" id="CP030850">
    <property type="protein sequence ID" value="AXE16248.1"/>
    <property type="molecule type" value="Genomic_DNA"/>
</dbReference>
<dbReference type="Proteomes" id="UP000251993">
    <property type="component" value="Chromosome"/>
</dbReference>
<sequence length="101" mass="11252">MGAATNTPTTAVLLTPQQYASLMAIVEKVEALEARIKSLETNGRRPAQLDPILTVEETAKRLGKSTKTIYRRIAEQKIKTVSTDGKSYGIRESEINKYLER</sequence>
<keyword evidence="4" id="KW-1185">Reference proteome</keyword>
<feature type="domain" description="Helix-turn-helix" evidence="1">
    <location>
        <begin position="53"/>
        <end position="101"/>
    </location>
</feature>